<dbReference type="PANTHER" id="PTHR30469:SF15">
    <property type="entry name" value="HLYD FAMILY OF SECRETION PROTEINS"/>
    <property type="match status" value="1"/>
</dbReference>
<dbReference type="Gene3D" id="2.40.30.170">
    <property type="match status" value="1"/>
</dbReference>
<evidence type="ECO:0000313" key="4">
    <source>
        <dbReference type="Proteomes" id="UP000290848"/>
    </source>
</evidence>
<dbReference type="PROSITE" id="PS51257">
    <property type="entry name" value="PROKAR_LIPOPROTEIN"/>
    <property type="match status" value="1"/>
</dbReference>
<dbReference type="InterPro" id="IPR058647">
    <property type="entry name" value="BSH_CzcB-like"/>
</dbReference>
<dbReference type="Proteomes" id="UP000290848">
    <property type="component" value="Unassembled WGS sequence"/>
</dbReference>
<dbReference type="SUPFAM" id="SSF111369">
    <property type="entry name" value="HlyD-like secretion proteins"/>
    <property type="match status" value="1"/>
</dbReference>
<accession>A0A4Q0MBD0</accession>
<comment type="similarity">
    <text evidence="1">Belongs to the membrane fusion protein (MFP) (TC 8.A.1) family.</text>
</comment>
<dbReference type="GO" id="GO:1990281">
    <property type="term" value="C:efflux pump complex"/>
    <property type="evidence" value="ECO:0007669"/>
    <property type="project" value="TreeGrafter"/>
</dbReference>
<dbReference type="EMBL" id="RXOC01000004">
    <property type="protein sequence ID" value="RXF70587.1"/>
    <property type="molecule type" value="Genomic_DNA"/>
</dbReference>
<name>A0A4Q0MBD0_9SPHI</name>
<sequence>MKLRFFHSAIITATAGILVFSACSPGDQPAQTSHIKAITVKTTLPSQGNKEGITASGQLQSSRSADISTRVMGYITVIHVKAGDRVTKGQLLVSISNEDILAKKAQTEAAIAEASAAYQNAAKDFQRYNALYKEQSASAKELDNISLQYASAGARLKAAKQMKNEAQAMLAYTNLRAPFSGVVTRKLADAGNMASPGLPLLTIEQQGEFEVTAAIPETEITKLKNGQQAKMSIKSGGKTFTGVIREINQSSASTGGQYLIKITVPANEKKGLYSGMYVNVFIPIARETGSVTNEGSILVPLKSIVMRDQMTGIYTVSNSSQAVLRWVRLGKQYNGEAEVLSGLGKDEKFILEAQGRLFNGVPVKESNQ</sequence>
<dbReference type="PANTHER" id="PTHR30469">
    <property type="entry name" value="MULTIDRUG RESISTANCE PROTEIN MDTA"/>
    <property type="match status" value="1"/>
</dbReference>
<protein>
    <submittedName>
        <fullName evidence="3">Efflux RND transporter periplasmic adaptor subunit</fullName>
    </submittedName>
</protein>
<proteinExistence type="inferred from homology"/>
<dbReference type="RefSeq" id="WP_128768892.1">
    <property type="nucleotide sequence ID" value="NZ_RXOC01000004.1"/>
</dbReference>
<comment type="caution">
    <text evidence="3">The sequence shown here is derived from an EMBL/GenBank/DDBJ whole genome shotgun (WGS) entry which is preliminary data.</text>
</comment>
<dbReference type="Pfam" id="PF25973">
    <property type="entry name" value="BSH_CzcB"/>
    <property type="match status" value="1"/>
</dbReference>
<dbReference type="GO" id="GO:0015562">
    <property type="term" value="F:efflux transmembrane transporter activity"/>
    <property type="evidence" value="ECO:0007669"/>
    <property type="project" value="TreeGrafter"/>
</dbReference>
<dbReference type="NCBIfam" id="TIGR01730">
    <property type="entry name" value="RND_mfp"/>
    <property type="match status" value="1"/>
</dbReference>
<dbReference type="Gene3D" id="2.40.420.20">
    <property type="match status" value="1"/>
</dbReference>
<organism evidence="3 4">
    <name type="scientific">Arcticibacter tournemirensis</name>
    <dbReference type="NCBI Taxonomy" id="699437"/>
    <lineage>
        <taxon>Bacteria</taxon>
        <taxon>Pseudomonadati</taxon>
        <taxon>Bacteroidota</taxon>
        <taxon>Sphingobacteriia</taxon>
        <taxon>Sphingobacteriales</taxon>
        <taxon>Sphingobacteriaceae</taxon>
        <taxon>Arcticibacter</taxon>
    </lineage>
</organism>
<dbReference type="AlphaFoldDB" id="A0A4Q0MBD0"/>
<reference evidence="3 4" key="1">
    <citation type="submission" date="2018-12" db="EMBL/GenBank/DDBJ databases">
        <title>The Draft Genome Sequence of the Soil Bacterium Pedobacter tournemirensis R1.</title>
        <authorList>
            <person name="He J."/>
        </authorList>
    </citation>
    <scope>NUCLEOTIDE SEQUENCE [LARGE SCALE GENOMIC DNA]</scope>
    <source>
        <strain evidence="3 4">R1</strain>
    </source>
</reference>
<evidence type="ECO:0000256" key="1">
    <source>
        <dbReference type="ARBA" id="ARBA00009477"/>
    </source>
</evidence>
<gene>
    <name evidence="3" type="ORF">EKH83_08070</name>
</gene>
<feature type="domain" description="CzcB-like barrel-sandwich hybrid" evidence="2">
    <location>
        <begin position="64"/>
        <end position="194"/>
    </location>
</feature>
<evidence type="ECO:0000259" key="2">
    <source>
        <dbReference type="Pfam" id="PF25973"/>
    </source>
</evidence>
<dbReference type="Gene3D" id="2.40.50.100">
    <property type="match status" value="1"/>
</dbReference>
<evidence type="ECO:0000313" key="3">
    <source>
        <dbReference type="EMBL" id="RXF70587.1"/>
    </source>
</evidence>
<dbReference type="InterPro" id="IPR006143">
    <property type="entry name" value="RND_pump_MFP"/>
</dbReference>
<dbReference type="Gene3D" id="1.10.287.470">
    <property type="entry name" value="Helix hairpin bin"/>
    <property type="match status" value="1"/>
</dbReference>